<feature type="compositionally biased region" description="Polar residues" evidence="1">
    <location>
        <begin position="47"/>
        <end position="56"/>
    </location>
</feature>
<dbReference type="PROSITE" id="PS51257">
    <property type="entry name" value="PROKAR_LIPOPROTEIN"/>
    <property type="match status" value="1"/>
</dbReference>
<gene>
    <name evidence="2" type="ORF">ACFQRI_24510</name>
</gene>
<keyword evidence="3" id="KW-1185">Reference proteome</keyword>
<evidence type="ECO:0000256" key="1">
    <source>
        <dbReference type="SAM" id="MobiDB-lite"/>
    </source>
</evidence>
<reference evidence="3" key="1">
    <citation type="journal article" date="2019" name="Int. J. Syst. Evol. Microbiol.">
        <title>The Global Catalogue of Microorganisms (GCM) 10K type strain sequencing project: providing services to taxonomists for standard genome sequencing and annotation.</title>
        <authorList>
            <consortium name="The Broad Institute Genomics Platform"/>
            <consortium name="The Broad Institute Genome Sequencing Center for Infectious Disease"/>
            <person name="Wu L."/>
            <person name="Ma J."/>
        </authorList>
    </citation>
    <scope>NUCLEOTIDE SEQUENCE [LARGE SCALE GENOMIC DNA]</scope>
    <source>
        <strain evidence="3">WLHS5</strain>
    </source>
</reference>
<dbReference type="Proteomes" id="UP001596504">
    <property type="component" value="Unassembled WGS sequence"/>
</dbReference>
<evidence type="ECO:0000313" key="2">
    <source>
        <dbReference type="EMBL" id="MFC7344582.1"/>
    </source>
</evidence>
<protein>
    <recommendedName>
        <fullName evidence="4">Lipoprotein</fullName>
    </recommendedName>
</protein>
<dbReference type="EMBL" id="JBHTCJ010000017">
    <property type="protein sequence ID" value="MFC7344582.1"/>
    <property type="molecule type" value="Genomic_DNA"/>
</dbReference>
<comment type="caution">
    <text evidence="2">The sequence shown here is derived from an EMBL/GenBank/DDBJ whole genome shotgun (WGS) entry which is preliminary data.</text>
</comment>
<evidence type="ECO:0000313" key="3">
    <source>
        <dbReference type="Proteomes" id="UP001596504"/>
    </source>
</evidence>
<accession>A0ABW2LTT9</accession>
<name>A0ABW2LTT9_9PSEU</name>
<organism evidence="2 3">
    <name type="scientific">Saccharopolyspora griseoalba</name>
    <dbReference type="NCBI Taxonomy" id="1431848"/>
    <lineage>
        <taxon>Bacteria</taxon>
        <taxon>Bacillati</taxon>
        <taxon>Actinomycetota</taxon>
        <taxon>Actinomycetes</taxon>
        <taxon>Pseudonocardiales</taxon>
        <taxon>Pseudonocardiaceae</taxon>
        <taxon>Saccharopolyspora</taxon>
    </lineage>
</organism>
<evidence type="ECO:0008006" key="4">
    <source>
        <dbReference type="Google" id="ProtNLM"/>
    </source>
</evidence>
<proteinExistence type="predicted"/>
<feature type="region of interest" description="Disordered" evidence="1">
    <location>
        <begin position="19"/>
        <end position="61"/>
    </location>
</feature>
<sequence>MRQITRATLAAALTAGIATGCKPTDPDSSLPNPQPAVPAAPAPDSPSVTNGASCGNNGEVHDYWPRTDAGLRHAQDMCADLSGLKNGIETELQQQGW</sequence>
<dbReference type="RefSeq" id="WP_380672504.1">
    <property type="nucleotide sequence ID" value="NZ_JBHTCJ010000017.1"/>
</dbReference>
<feature type="compositionally biased region" description="Pro residues" evidence="1">
    <location>
        <begin position="32"/>
        <end position="44"/>
    </location>
</feature>